<dbReference type="AlphaFoldDB" id="A0A523Y467"/>
<dbReference type="PIRSF" id="PIRSF006728">
    <property type="entry name" value="CinA"/>
    <property type="match status" value="1"/>
</dbReference>
<name>A0A523Y467_UNCAE</name>
<dbReference type="InterPro" id="IPR050101">
    <property type="entry name" value="CinA"/>
</dbReference>
<dbReference type="InterPro" id="IPR008136">
    <property type="entry name" value="CinA_C"/>
</dbReference>
<dbReference type="SUPFAM" id="SSF53218">
    <property type="entry name" value="Molybdenum cofactor biosynthesis proteins"/>
    <property type="match status" value="1"/>
</dbReference>
<sequence>MQAEIISVGTEILLGDVVDTNASYIARKLVLFGIDLFRKTVVGDNKKRLARVLRECLERVDLIVITGGLGPTEDDLTKEVVSELMGQELVFSETIAQQIKKKFPHRQIREKTVFKQALIPSSAKILPNNVGTAPGIIFEEKNKIIILLPGVPSEMKEMMQDGVVPYLAAKVRNKDIIRSKVLKILGIGESEAEEKIPPSLLHCSNPTLGLLAKEGEVHLRITAKFPPEVVGDKIKQVEDDLRDKLGDYIYGVNEQSLEGIVAFWLRKRKLTIAVAESCTGGLISHRLTNMAGSSNYFYCGIASYSNQAKIDLLGVDESLIKKKGAVSLEVAQKMALGARISANTDLGLGITGIAGPTGATDKKPVGLVYIALSSQTKQIVQEFIFSGNRERIKWRASQAALNMLRKYLLGSYEFSS</sequence>
<evidence type="ECO:0000256" key="1">
    <source>
        <dbReference type="HAMAP-Rule" id="MF_00226"/>
    </source>
</evidence>
<dbReference type="NCBIfam" id="TIGR00200">
    <property type="entry name" value="cinA_nterm"/>
    <property type="match status" value="1"/>
</dbReference>
<comment type="similarity">
    <text evidence="1">Belongs to the CinA family.</text>
</comment>
<dbReference type="NCBIfam" id="NF001813">
    <property type="entry name" value="PRK00549.1"/>
    <property type="match status" value="1"/>
</dbReference>
<dbReference type="Gene3D" id="3.30.70.2860">
    <property type="match status" value="1"/>
</dbReference>
<evidence type="ECO:0000313" key="3">
    <source>
        <dbReference type="EMBL" id="TET86366.1"/>
    </source>
</evidence>
<dbReference type="Pfam" id="PF00994">
    <property type="entry name" value="MoCF_biosynth"/>
    <property type="match status" value="1"/>
</dbReference>
<reference evidence="3 4" key="1">
    <citation type="submission" date="2019-03" db="EMBL/GenBank/DDBJ databases">
        <title>Metabolic potential of uncultured bacteria and archaea associated with petroleum seepage in deep-sea sediments.</title>
        <authorList>
            <person name="Dong X."/>
            <person name="Hubert C."/>
        </authorList>
    </citation>
    <scope>NUCLEOTIDE SEQUENCE [LARGE SCALE GENOMIC DNA]</scope>
    <source>
        <strain evidence="3">E29_bin25</strain>
    </source>
</reference>
<dbReference type="PANTHER" id="PTHR13939:SF0">
    <property type="entry name" value="NMN AMIDOHYDROLASE-LIKE PROTEIN YFAY"/>
    <property type="match status" value="1"/>
</dbReference>
<accession>A0A523Y467</accession>
<dbReference type="InterPro" id="IPR041424">
    <property type="entry name" value="CinA_KH"/>
</dbReference>
<evidence type="ECO:0000259" key="2">
    <source>
        <dbReference type="SMART" id="SM00852"/>
    </source>
</evidence>
<dbReference type="NCBIfam" id="TIGR00199">
    <property type="entry name" value="PncC_domain"/>
    <property type="match status" value="1"/>
</dbReference>
<dbReference type="PANTHER" id="PTHR13939">
    <property type="entry name" value="NICOTINAMIDE-NUCLEOTIDE AMIDOHYDROLASE PNCC"/>
    <property type="match status" value="1"/>
</dbReference>
<dbReference type="Pfam" id="PF02464">
    <property type="entry name" value="CinA"/>
    <property type="match status" value="1"/>
</dbReference>
<gene>
    <name evidence="3" type="ORF">E3J32_00485</name>
</gene>
<dbReference type="InterPro" id="IPR008135">
    <property type="entry name" value="Competence-induced_CinA"/>
</dbReference>
<evidence type="ECO:0000313" key="4">
    <source>
        <dbReference type="Proteomes" id="UP000315669"/>
    </source>
</evidence>
<dbReference type="SUPFAM" id="SSF142433">
    <property type="entry name" value="CinA-like"/>
    <property type="match status" value="1"/>
</dbReference>
<comment type="caution">
    <text evidence="3">The sequence shown here is derived from an EMBL/GenBank/DDBJ whole genome shotgun (WGS) entry which is preliminary data.</text>
</comment>
<dbReference type="InterPro" id="IPR001453">
    <property type="entry name" value="MoaB/Mog_dom"/>
</dbReference>
<dbReference type="Gene3D" id="3.90.950.20">
    <property type="entry name" value="CinA-like"/>
    <property type="match status" value="1"/>
</dbReference>
<dbReference type="HAMAP" id="MF_00226_B">
    <property type="entry name" value="CinA_B"/>
    <property type="match status" value="1"/>
</dbReference>
<organism evidence="3 4">
    <name type="scientific">Aerophobetes bacterium</name>
    <dbReference type="NCBI Taxonomy" id="2030807"/>
    <lineage>
        <taxon>Bacteria</taxon>
        <taxon>Candidatus Aerophobota</taxon>
    </lineage>
</organism>
<protein>
    <recommendedName>
        <fullName evidence="1">CinA-like protein</fullName>
    </recommendedName>
</protein>
<proteinExistence type="inferred from homology"/>
<dbReference type="Gene3D" id="3.40.980.10">
    <property type="entry name" value="MoaB/Mog-like domain"/>
    <property type="match status" value="1"/>
</dbReference>
<feature type="domain" description="MoaB/Mog" evidence="2">
    <location>
        <begin position="4"/>
        <end position="170"/>
    </location>
</feature>
<dbReference type="InterPro" id="IPR036653">
    <property type="entry name" value="CinA-like_C"/>
</dbReference>
<dbReference type="Proteomes" id="UP000315669">
    <property type="component" value="Unassembled WGS sequence"/>
</dbReference>
<dbReference type="Pfam" id="PF18146">
    <property type="entry name" value="CinA_KH"/>
    <property type="match status" value="1"/>
</dbReference>
<dbReference type="InterPro" id="IPR036425">
    <property type="entry name" value="MoaB/Mog-like_dom_sf"/>
</dbReference>
<dbReference type="NCBIfam" id="TIGR00177">
    <property type="entry name" value="molyb_syn"/>
    <property type="match status" value="1"/>
</dbReference>
<dbReference type="SMART" id="SM00852">
    <property type="entry name" value="MoCF_biosynth"/>
    <property type="match status" value="1"/>
</dbReference>
<dbReference type="EMBL" id="SOII01000034">
    <property type="protein sequence ID" value="TET86366.1"/>
    <property type="molecule type" value="Genomic_DNA"/>
</dbReference>
<dbReference type="CDD" id="cd00885">
    <property type="entry name" value="cinA"/>
    <property type="match status" value="1"/>
</dbReference>